<keyword evidence="4" id="KW-0131">Cell cycle</keyword>
<dbReference type="EMBL" id="AUZX01013010">
    <property type="protein sequence ID" value="EQD37277.1"/>
    <property type="molecule type" value="Genomic_DNA"/>
</dbReference>
<dbReference type="InterPro" id="IPR047854">
    <property type="entry name" value="RFC_lid"/>
</dbReference>
<proteinExistence type="predicted"/>
<keyword evidence="3" id="KW-0067">ATP-binding</keyword>
<dbReference type="GO" id="GO:0003689">
    <property type="term" value="F:DNA clamp loader activity"/>
    <property type="evidence" value="ECO:0007669"/>
    <property type="project" value="TreeGrafter"/>
</dbReference>
<evidence type="ECO:0000256" key="2">
    <source>
        <dbReference type="ARBA" id="ARBA00022763"/>
    </source>
</evidence>
<organism evidence="5">
    <name type="scientific">mine drainage metagenome</name>
    <dbReference type="NCBI Taxonomy" id="410659"/>
    <lineage>
        <taxon>unclassified sequences</taxon>
        <taxon>metagenomes</taxon>
        <taxon>ecological metagenomes</taxon>
    </lineage>
</organism>
<accession>T0YZA2</accession>
<dbReference type="GO" id="GO:0005524">
    <property type="term" value="F:ATP binding"/>
    <property type="evidence" value="ECO:0007669"/>
    <property type="project" value="UniProtKB-KW"/>
</dbReference>
<name>T0YZA2_9ZZZZ</name>
<protein>
    <submittedName>
        <fullName evidence="5">Replication factor C large subunit</fullName>
    </submittedName>
</protein>
<dbReference type="InterPro" id="IPR004582">
    <property type="entry name" value="Checkpoint_prot_Rad17_Rad24"/>
</dbReference>
<evidence type="ECO:0000256" key="3">
    <source>
        <dbReference type="ARBA" id="ARBA00022840"/>
    </source>
</evidence>
<dbReference type="Gene3D" id="1.10.8.60">
    <property type="match status" value="1"/>
</dbReference>
<dbReference type="PANTHER" id="PTHR12172:SF0">
    <property type="entry name" value="CELL CYCLE CHECKPOINT PROTEIN RAD17"/>
    <property type="match status" value="1"/>
</dbReference>
<dbReference type="CDD" id="cd18140">
    <property type="entry name" value="HLD_clamp_RFC"/>
    <property type="match status" value="1"/>
</dbReference>
<reference evidence="5" key="1">
    <citation type="submission" date="2013-08" db="EMBL/GenBank/DDBJ databases">
        <authorList>
            <person name="Mendez C."/>
            <person name="Richter M."/>
            <person name="Ferrer M."/>
            <person name="Sanchez J."/>
        </authorList>
    </citation>
    <scope>NUCLEOTIDE SEQUENCE</scope>
</reference>
<evidence type="ECO:0000313" key="5">
    <source>
        <dbReference type="EMBL" id="EQD37277.1"/>
    </source>
</evidence>
<comment type="caution">
    <text evidence="5">The sequence shown here is derived from an EMBL/GenBank/DDBJ whole genome shotgun (WGS) entry which is preliminary data.</text>
</comment>
<dbReference type="GO" id="GO:0033314">
    <property type="term" value="P:mitotic DNA replication checkpoint signaling"/>
    <property type="evidence" value="ECO:0007669"/>
    <property type="project" value="TreeGrafter"/>
</dbReference>
<dbReference type="GO" id="GO:0006281">
    <property type="term" value="P:DNA repair"/>
    <property type="evidence" value="ECO:0007669"/>
    <property type="project" value="InterPro"/>
</dbReference>
<dbReference type="GO" id="GO:0003682">
    <property type="term" value="F:chromatin binding"/>
    <property type="evidence" value="ECO:0007669"/>
    <property type="project" value="TreeGrafter"/>
</dbReference>
<dbReference type="InterPro" id="IPR027417">
    <property type="entry name" value="P-loop_NTPase"/>
</dbReference>
<dbReference type="GO" id="GO:0000077">
    <property type="term" value="P:DNA damage checkpoint signaling"/>
    <property type="evidence" value="ECO:0007669"/>
    <property type="project" value="TreeGrafter"/>
</dbReference>
<feature type="non-terminal residue" evidence="5">
    <location>
        <position position="1"/>
    </location>
</feature>
<dbReference type="SUPFAM" id="SSF52540">
    <property type="entry name" value="P-loop containing nucleoside triphosphate hydrolases"/>
    <property type="match status" value="1"/>
</dbReference>
<evidence type="ECO:0000256" key="4">
    <source>
        <dbReference type="ARBA" id="ARBA00023306"/>
    </source>
</evidence>
<sequence>SIEELNRAWGLGEAGAPRPFARWESVPQSAGAAGWTRHAAAQADLREFGSRARPRDLTDRGGLGAILRLVRETRQPVVLTVNSDQDLLRSSPALRRSVARISFGPILPGEMRAALGRIARTEKIAVPSETMEALVERAGGDLRAGINDLEAIARSPAVLPGLPPLVGRRDRAGDMEALLRESLASARFYRAVEVRERTDTAPDDLVPWVEEN</sequence>
<evidence type="ECO:0000256" key="1">
    <source>
        <dbReference type="ARBA" id="ARBA00022741"/>
    </source>
</evidence>
<keyword evidence="2" id="KW-0227">DNA damage</keyword>
<feature type="non-terminal residue" evidence="5">
    <location>
        <position position="212"/>
    </location>
</feature>
<gene>
    <name evidence="5" type="ORF">B1A_17680</name>
</gene>
<dbReference type="AlphaFoldDB" id="T0YZA2"/>
<dbReference type="PANTHER" id="PTHR12172">
    <property type="entry name" value="CELL CYCLE CHECKPOINT PROTEIN RAD17"/>
    <property type="match status" value="1"/>
</dbReference>
<keyword evidence="1" id="KW-0547">Nucleotide-binding</keyword>
<reference evidence="5" key="2">
    <citation type="journal article" date="2014" name="ISME J.">
        <title>Microbial stratification in low pH oxic and suboxic macroscopic growths along an acid mine drainage.</title>
        <authorList>
            <person name="Mendez-Garcia C."/>
            <person name="Mesa V."/>
            <person name="Sprenger R.R."/>
            <person name="Richter M."/>
            <person name="Diez M.S."/>
            <person name="Solano J."/>
            <person name="Bargiela R."/>
            <person name="Golyshina O.V."/>
            <person name="Manteca A."/>
            <person name="Ramos J.L."/>
            <person name="Gallego J.R."/>
            <person name="Llorente I."/>
            <person name="Martins Dos Santos V.A."/>
            <person name="Jensen O.N."/>
            <person name="Pelaez A.I."/>
            <person name="Sanchez J."/>
            <person name="Ferrer M."/>
        </authorList>
    </citation>
    <scope>NUCLEOTIDE SEQUENCE</scope>
</reference>